<protein>
    <submittedName>
        <fullName evidence="1">Uncharacterized protein</fullName>
    </submittedName>
</protein>
<proteinExistence type="predicted"/>
<organism evidence="1 2">
    <name type="scientific">Boletus edulis BED1</name>
    <dbReference type="NCBI Taxonomy" id="1328754"/>
    <lineage>
        <taxon>Eukaryota</taxon>
        <taxon>Fungi</taxon>
        <taxon>Dikarya</taxon>
        <taxon>Basidiomycota</taxon>
        <taxon>Agaricomycotina</taxon>
        <taxon>Agaricomycetes</taxon>
        <taxon>Agaricomycetidae</taxon>
        <taxon>Boletales</taxon>
        <taxon>Boletineae</taxon>
        <taxon>Boletaceae</taxon>
        <taxon>Boletoideae</taxon>
        <taxon>Boletus</taxon>
    </lineage>
</organism>
<accession>A0AAD4BHT5</accession>
<evidence type="ECO:0000313" key="1">
    <source>
        <dbReference type="EMBL" id="KAF8431335.1"/>
    </source>
</evidence>
<reference evidence="1" key="1">
    <citation type="submission" date="2019-10" db="EMBL/GenBank/DDBJ databases">
        <authorList>
            <consortium name="DOE Joint Genome Institute"/>
            <person name="Kuo A."/>
            <person name="Miyauchi S."/>
            <person name="Kiss E."/>
            <person name="Drula E."/>
            <person name="Kohler A."/>
            <person name="Sanchez-Garcia M."/>
            <person name="Andreopoulos B."/>
            <person name="Barry K.W."/>
            <person name="Bonito G."/>
            <person name="Buee M."/>
            <person name="Carver A."/>
            <person name="Chen C."/>
            <person name="Cichocki N."/>
            <person name="Clum A."/>
            <person name="Culley D."/>
            <person name="Crous P.W."/>
            <person name="Fauchery L."/>
            <person name="Girlanda M."/>
            <person name="Hayes R."/>
            <person name="Keri Z."/>
            <person name="LaButti K."/>
            <person name="Lipzen A."/>
            <person name="Lombard V."/>
            <person name="Magnuson J."/>
            <person name="Maillard F."/>
            <person name="Morin E."/>
            <person name="Murat C."/>
            <person name="Nolan M."/>
            <person name="Ohm R."/>
            <person name="Pangilinan J."/>
            <person name="Pereira M."/>
            <person name="Perotto S."/>
            <person name="Peter M."/>
            <person name="Riley R."/>
            <person name="Sitrit Y."/>
            <person name="Stielow B."/>
            <person name="Szollosi G."/>
            <person name="Zifcakova L."/>
            <person name="Stursova M."/>
            <person name="Spatafora J.W."/>
            <person name="Tedersoo L."/>
            <person name="Vaario L.-M."/>
            <person name="Yamada A."/>
            <person name="Yan M."/>
            <person name="Wang P."/>
            <person name="Xu J."/>
            <person name="Bruns T."/>
            <person name="Baldrian P."/>
            <person name="Vilgalys R."/>
            <person name="Henrissat B."/>
            <person name="Grigoriev I.V."/>
            <person name="Hibbett D."/>
            <person name="Nagy L.G."/>
            <person name="Martin F.M."/>
        </authorList>
    </citation>
    <scope>NUCLEOTIDE SEQUENCE</scope>
    <source>
        <strain evidence="1">BED1</strain>
    </source>
</reference>
<dbReference type="EMBL" id="WHUW01000051">
    <property type="protein sequence ID" value="KAF8431335.1"/>
    <property type="molecule type" value="Genomic_DNA"/>
</dbReference>
<name>A0AAD4BHT5_BOLED</name>
<dbReference type="AlphaFoldDB" id="A0AAD4BHT5"/>
<dbReference type="Proteomes" id="UP001194468">
    <property type="component" value="Unassembled WGS sequence"/>
</dbReference>
<evidence type="ECO:0000313" key="2">
    <source>
        <dbReference type="Proteomes" id="UP001194468"/>
    </source>
</evidence>
<reference evidence="1" key="2">
    <citation type="journal article" date="2020" name="Nat. Commun.">
        <title>Large-scale genome sequencing of mycorrhizal fungi provides insights into the early evolution of symbiotic traits.</title>
        <authorList>
            <person name="Miyauchi S."/>
            <person name="Kiss E."/>
            <person name="Kuo A."/>
            <person name="Drula E."/>
            <person name="Kohler A."/>
            <person name="Sanchez-Garcia M."/>
            <person name="Morin E."/>
            <person name="Andreopoulos B."/>
            <person name="Barry K.W."/>
            <person name="Bonito G."/>
            <person name="Buee M."/>
            <person name="Carver A."/>
            <person name="Chen C."/>
            <person name="Cichocki N."/>
            <person name="Clum A."/>
            <person name="Culley D."/>
            <person name="Crous P.W."/>
            <person name="Fauchery L."/>
            <person name="Girlanda M."/>
            <person name="Hayes R.D."/>
            <person name="Keri Z."/>
            <person name="LaButti K."/>
            <person name="Lipzen A."/>
            <person name="Lombard V."/>
            <person name="Magnuson J."/>
            <person name="Maillard F."/>
            <person name="Murat C."/>
            <person name="Nolan M."/>
            <person name="Ohm R.A."/>
            <person name="Pangilinan J."/>
            <person name="Pereira M.F."/>
            <person name="Perotto S."/>
            <person name="Peter M."/>
            <person name="Pfister S."/>
            <person name="Riley R."/>
            <person name="Sitrit Y."/>
            <person name="Stielow J.B."/>
            <person name="Szollosi G."/>
            <person name="Zifcakova L."/>
            <person name="Stursova M."/>
            <person name="Spatafora J.W."/>
            <person name="Tedersoo L."/>
            <person name="Vaario L.M."/>
            <person name="Yamada A."/>
            <person name="Yan M."/>
            <person name="Wang P."/>
            <person name="Xu J."/>
            <person name="Bruns T."/>
            <person name="Baldrian P."/>
            <person name="Vilgalys R."/>
            <person name="Dunand C."/>
            <person name="Henrissat B."/>
            <person name="Grigoriev I.V."/>
            <person name="Hibbett D."/>
            <person name="Nagy L.G."/>
            <person name="Martin F.M."/>
        </authorList>
    </citation>
    <scope>NUCLEOTIDE SEQUENCE</scope>
    <source>
        <strain evidence="1">BED1</strain>
    </source>
</reference>
<comment type="caution">
    <text evidence="1">The sequence shown here is derived from an EMBL/GenBank/DDBJ whole genome shotgun (WGS) entry which is preliminary data.</text>
</comment>
<gene>
    <name evidence="1" type="ORF">L210DRAFT_988020</name>
</gene>
<sequence>MSQSSNPEIRKLDRDYVNPTNTRAVIRRAVQDAIRDSPRVLINTTSGRLLDKSEQASSFESLPSSKS</sequence>
<keyword evidence="2" id="KW-1185">Reference proteome</keyword>